<keyword evidence="3" id="KW-1185">Reference proteome</keyword>
<dbReference type="GO" id="GO:0008502">
    <property type="term" value="F:melatonin receptor activity"/>
    <property type="evidence" value="ECO:0007669"/>
    <property type="project" value="InterPro"/>
</dbReference>
<dbReference type="AlphaFoldDB" id="A0AAY5EBP2"/>
<reference evidence="2" key="2">
    <citation type="submission" date="2025-08" db="UniProtKB">
        <authorList>
            <consortium name="Ensembl"/>
        </authorList>
    </citation>
    <scope>IDENTIFICATION</scope>
</reference>
<evidence type="ECO:0008006" key="4">
    <source>
        <dbReference type="Google" id="ProtNLM"/>
    </source>
</evidence>
<feature type="transmembrane region" description="Helical" evidence="1">
    <location>
        <begin position="128"/>
        <end position="161"/>
    </location>
</feature>
<dbReference type="PRINTS" id="PR00857">
    <property type="entry name" value="MELATONINR"/>
</dbReference>
<dbReference type="GO" id="GO:0016020">
    <property type="term" value="C:membrane"/>
    <property type="evidence" value="ECO:0007669"/>
    <property type="project" value="InterPro"/>
</dbReference>
<keyword evidence="1" id="KW-0812">Transmembrane</keyword>
<sequence length="251" mass="28805">MLWVICCPTMNKSQSLPVFEGNIFVVSLSVVDRVVPTPVCGFIMGLGSVFNIMAIAINHYCYICHILHYDQLYISSCYTISVVVVHFLIQLLMISFFYIGIWVFVIHMKHQVKPGPWMKVNPSDLHEFLTIFMFFFVLFCFFLFFAVCSAPLNFIGLVVTVRLVRMAPQYKTVLLFLCIPQMFLLENSRLNTEALKRKPSAAISSNNLAEIHYGGISLKMTYKNKHLKLSFNIKFVTTLNSLRTIFLQAMP</sequence>
<organism evidence="2 3">
    <name type="scientific">Electrophorus electricus</name>
    <name type="common">Electric eel</name>
    <name type="synonym">Gymnotus electricus</name>
    <dbReference type="NCBI Taxonomy" id="8005"/>
    <lineage>
        <taxon>Eukaryota</taxon>
        <taxon>Metazoa</taxon>
        <taxon>Chordata</taxon>
        <taxon>Craniata</taxon>
        <taxon>Vertebrata</taxon>
        <taxon>Euteleostomi</taxon>
        <taxon>Actinopterygii</taxon>
        <taxon>Neopterygii</taxon>
        <taxon>Teleostei</taxon>
        <taxon>Ostariophysi</taxon>
        <taxon>Gymnotiformes</taxon>
        <taxon>Gymnotoidei</taxon>
        <taxon>Gymnotidae</taxon>
        <taxon>Electrophorus</taxon>
    </lineage>
</organism>
<dbReference type="SUPFAM" id="SSF81321">
    <property type="entry name" value="Family A G protein-coupled receptor-like"/>
    <property type="match status" value="1"/>
</dbReference>
<reference evidence="2" key="3">
    <citation type="submission" date="2025-09" db="UniProtKB">
        <authorList>
            <consortium name="Ensembl"/>
        </authorList>
    </citation>
    <scope>IDENTIFICATION</scope>
</reference>
<evidence type="ECO:0000313" key="3">
    <source>
        <dbReference type="Proteomes" id="UP000314983"/>
    </source>
</evidence>
<dbReference type="InterPro" id="IPR000025">
    <property type="entry name" value="Melatonin_rcpt"/>
</dbReference>
<gene>
    <name evidence="2" type="primary">CMKLR1</name>
</gene>
<reference evidence="2 3" key="1">
    <citation type="submission" date="2020-05" db="EMBL/GenBank/DDBJ databases">
        <title>Electrophorus electricus (electric eel) genome, fEleEle1, primary haplotype.</title>
        <authorList>
            <person name="Myers G."/>
            <person name="Meyer A."/>
            <person name="Fedrigo O."/>
            <person name="Formenti G."/>
            <person name="Rhie A."/>
            <person name="Tracey A."/>
            <person name="Sims Y."/>
            <person name="Jarvis E.D."/>
        </authorList>
    </citation>
    <scope>NUCLEOTIDE SEQUENCE [LARGE SCALE GENOMIC DNA]</scope>
</reference>
<feature type="transmembrane region" description="Helical" evidence="1">
    <location>
        <begin position="78"/>
        <end position="108"/>
    </location>
</feature>
<dbReference type="Ensembl" id="ENSEEET00000057133.1">
    <property type="protein sequence ID" value="ENSEEEP00000054351.1"/>
    <property type="gene ID" value="ENSEEEG00000027211.1"/>
</dbReference>
<evidence type="ECO:0000256" key="1">
    <source>
        <dbReference type="SAM" id="Phobius"/>
    </source>
</evidence>
<keyword evidence="1" id="KW-0472">Membrane</keyword>
<evidence type="ECO:0000313" key="2">
    <source>
        <dbReference type="Ensembl" id="ENSEEEP00000054351.1"/>
    </source>
</evidence>
<name>A0AAY5EBP2_ELEEL</name>
<protein>
    <recommendedName>
        <fullName evidence="4">G-protein coupled receptors family 1 profile domain-containing protein</fullName>
    </recommendedName>
</protein>
<accession>A0AAY5EBP2</accession>
<dbReference type="GeneTree" id="ENSGT00940000160515"/>
<proteinExistence type="predicted"/>
<feature type="transmembrane region" description="Helical" evidence="1">
    <location>
        <begin position="35"/>
        <end position="57"/>
    </location>
</feature>
<keyword evidence="1" id="KW-1133">Transmembrane helix</keyword>
<dbReference type="Proteomes" id="UP000314983">
    <property type="component" value="Chromosome 12"/>
</dbReference>